<evidence type="ECO:0008006" key="5">
    <source>
        <dbReference type="Google" id="ProtNLM"/>
    </source>
</evidence>
<name>A0A2N5PYM8_MEDGN</name>
<gene>
    <name evidence="3" type="ORF">CDL20_10515</name>
    <name evidence="2" type="ORF">LIQ10_15840</name>
</gene>
<dbReference type="Proteomes" id="UP001297422">
    <property type="component" value="Unassembled WGS sequence"/>
</dbReference>
<protein>
    <recommendedName>
        <fullName evidence="5">PspA/IM30 family protein</fullName>
    </recommendedName>
</protein>
<dbReference type="RefSeq" id="WP_101882648.1">
    <property type="nucleotide sequence ID" value="NZ_CAXSWW010000051.1"/>
</dbReference>
<keyword evidence="1" id="KW-0175">Coiled coil</keyword>
<dbReference type="AlphaFoldDB" id="A0A2N5PYM8"/>
<proteinExistence type="predicted"/>
<comment type="caution">
    <text evidence="3">The sequence shown here is derived from an EMBL/GenBank/DDBJ whole genome shotgun (WGS) entry which is preliminary data.</text>
</comment>
<evidence type="ECO:0000313" key="2">
    <source>
        <dbReference type="EMBL" id="MCB5495186.1"/>
    </source>
</evidence>
<dbReference type="EMBL" id="JAJBNC010000033">
    <property type="protein sequence ID" value="MCB5495186.1"/>
    <property type="molecule type" value="Genomic_DNA"/>
</dbReference>
<dbReference type="Proteomes" id="UP000234840">
    <property type="component" value="Unassembled WGS sequence"/>
</dbReference>
<accession>A0A2N5PYM8</accession>
<reference evidence="3 4" key="1">
    <citation type="journal article" date="2017" name="Genome Med.">
        <title>A novel Ruminococcus gnavus clade enriched in inflammatory bowel disease patients.</title>
        <authorList>
            <person name="Hall A.B."/>
            <person name="Yassour M."/>
            <person name="Sauk J."/>
            <person name="Garner A."/>
            <person name="Jiang X."/>
            <person name="Arthur T."/>
            <person name="Lagoudas G.K."/>
            <person name="Vatanen T."/>
            <person name="Fornelos N."/>
            <person name="Wilson R."/>
            <person name="Bertha M."/>
            <person name="Cohen M."/>
            <person name="Garber J."/>
            <person name="Khalili H."/>
            <person name="Gevers D."/>
            <person name="Ananthakrishnan A.N."/>
            <person name="Kugathasan S."/>
            <person name="Lander E.S."/>
            <person name="Blainey P."/>
            <person name="Vlamakis H."/>
            <person name="Xavier R.J."/>
            <person name="Huttenhower C."/>
        </authorList>
    </citation>
    <scope>NUCLEOTIDE SEQUENCE [LARGE SCALE GENOMIC DNA]</scope>
    <source>
        <strain evidence="3 4">RJX1128</strain>
    </source>
</reference>
<evidence type="ECO:0000313" key="3">
    <source>
        <dbReference type="EMBL" id="PLT85084.1"/>
    </source>
</evidence>
<evidence type="ECO:0000256" key="1">
    <source>
        <dbReference type="SAM" id="Coils"/>
    </source>
</evidence>
<dbReference type="EMBL" id="NIHW01000026">
    <property type="protein sequence ID" value="PLT85084.1"/>
    <property type="molecule type" value="Genomic_DNA"/>
</dbReference>
<evidence type="ECO:0000313" key="4">
    <source>
        <dbReference type="Proteomes" id="UP000234840"/>
    </source>
</evidence>
<reference evidence="2" key="2">
    <citation type="submission" date="2021-10" db="EMBL/GenBank/DDBJ databases">
        <title>Collection of gut derived symbiotic bacterial strains cultured from healthy donors.</title>
        <authorList>
            <person name="Lin H."/>
            <person name="Littmann E."/>
            <person name="Claire K."/>
            <person name="Pamer E."/>
        </authorList>
    </citation>
    <scope>NUCLEOTIDE SEQUENCE</scope>
    <source>
        <strain evidence="2">MSK.23.4</strain>
    </source>
</reference>
<organism evidence="3 4">
    <name type="scientific">Mediterraneibacter gnavus</name>
    <name type="common">Ruminococcus gnavus</name>
    <dbReference type="NCBI Taxonomy" id="33038"/>
    <lineage>
        <taxon>Bacteria</taxon>
        <taxon>Bacillati</taxon>
        <taxon>Bacillota</taxon>
        <taxon>Clostridia</taxon>
        <taxon>Lachnospirales</taxon>
        <taxon>Lachnospiraceae</taxon>
        <taxon>Mediterraneibacter</taxon>
    </lineage>
</organism>
<sequence>MGILDKALKTVKNVGDSLAESAVNVGSSAGTSVQDNAELNSLKMQINVIEQELDAAYVQIGKKYVDYVVKTGDMGNLDIADLLTMMDPKLTRKQELEEQLIELEKRIKQNAVLREKAKVEADFEEEQTKLDRALAMDVITQDEYNFKISVAKKKVDNFEEIRRVEQQCEMGIITKEEKNAKIDALTK</sequence>
<feature type="coiled-coil region" evidence="1">
    <location>
        <begin position="86"/>
        <end position="136"/>
    </location>
</feature>